<sequence>MILNTLVLRTYAKPESVISWLLCNLVVVPA</sequence>
<organism evidence="1 2">
    <name type="scientific">Agrobacterium genomosp. 2 str. CFBP 5494</name>
    <dbReference type="NCBI Taxonomy" id="1183436"/>
    <lineage>
        <taxon>Bacteria</taxon>
        <taxon>Pseudomonadati</taxon>
        <taxon>Pseudomonadota</taxon>
        <taxon>Alphaproteobacteria</taxon>
        <taxon>Hyphomicrobiales</taxon>
        <taxon>Rhizobiaceae</taxon>
        <taxon>Rhizobium/Agrobacterium group</taxon>
        <taxon>Agrobacterium</taxon>
        <taxon>Agrobacterium tumefaciens complex</taxon>
    </lineage>
</organism>
<proteinExistence type="predicted"/>
<evidence type="ECO:0000313" key="1">
    <source>
        <dbReference type="EMBL" id="CUX03308.1"/>
    </source>
</evidence>
<dbReference type="AlphaFoldDB" id="A0A9W5F344"/>
<reference evidence="1 2" key="1">
    <citation type="submission" date="2016-01" db="EMBL/GenBank/DDBJ databases">
        <authorList>
            <person name="Regsiter A."/>
            <person name="william w."/>
        </authorList>
    </citation>
    <scope>NUCLEOTIDE SEQUENCE [LARGE SCALE GENOMIC DNA]</scope>
    <source>
        <strain evidence="1 2">CFBP 5494</strain>
    </source>
</reference>
<accession>A0A9W5F344</accession>
<name>A0A9W5F344_9HYPH</name>
<protein>
    <submittedName>
        <fullName evidence="1">Uncharacterized protein</fullName>
    </submittedName>
</protein>
<gene>
    <name evidence="1" type="ORF">AGR2A_pb10101</name>
</gene>
<dbReference type="Proteomes" id="UP000191933">
    <property type="component" value="Unassembled WGS sequence"/>
</dbReference>
<comment type="caution">
    <text evidence="1">The sequence shown here is derived from an EMBL/GenBank/DDBJ whole genome shotgun (WGS) entry which is preliminary data.</text>
</comment>
<dbReference type="EMBL" id="FBVY01000047">
    <property type="protein sequence ID" value="CUX03308.1"/>
    <property type="molecule type" value="Genomic_DNA"/>
</dbReference>
<keyword evidence="2" id="KW-1185">Reference proteome</keyword>
<evidence type="ECO:0000313" key="2">
    <source>
        <dbReference type="Proteomes" id="UP000191933"/>
    </source>
</evidence>